<reference evidence="2 3" key="1">
    <citation type="submission" date="2023-03" db="EMBL/GenBank/DDBJ databases">
        <title>Thalassotalea loyana LMG 22536T draft genome sequence.</title>
        <authorList>
            <person name="Sawabe T."/>
        </authorList>
    </citation>
    <scope>NUCLEOTIDE SEQUENCE [LARGE SCALE GENOMIC DNA]</scope>
    <source>
        <strain evidence="2 3">LMG 22536</strain>
    </source>
</reference>
<dbReference type="Pfam" id="PF16357">
    <property type="entry name" value="PepSY_TM_like_2"/>
    <property type="match status" value="1"/>
</dbReference>
<name>A0ABQ6HH67_9GAMM</name>
<feature type="transmembrane region" description="Helical" evidence="1">
    <location>
        <begin position="173"/>
        <end position="196"/>
    </location>
</feature>
<keyword evidence="1" id="KW-1133">Transmembrane helix</keyword>
<dbReference type="Proteomes" id="UP001157134">
    <property type="component" value="Unassembled WGS sequence"/>
</dbReference>
<evidence type="ECO:0000256" key="1">
    <source>
        <dbReference type="SAM" id="Phobius"/>
    </source>
</evidence>
<proteinExistence type="predicted"/>
<dbReference type="PANTHER" id="PTHR40115">
    <property type="entry name" value="INNER MEMBRANE PROTEIN WITH PEPSY TM HELIX"/>
    <property type="match status" value="1"/>
</dbReference>
<dbReference type="EMBL" id="BSSV01000007">
    <property type="protein sequence ID" value="GLX86840.1"/>
    <property type="molecule type" value="Genomic_DNA"/>
</dbReference>
<evidence type="ECO:0000313" key="3">
    <source>
        <dbReference type="Proteomes" id="UP001157134"/>
    </source>
</evidence>
<dbReference type="PANTHER" id="PTHR40115:SF1">
    <property type="entry name" value="INNER MEMBRANE PROTEIN WITH PEPSY TM HELIX"/>
    <property type="match status" value="1"/>
</dbReference>
<feature type="transmembrane region" description="Helical" evidence="1">
    <location>
        <begin position="43"/>
        <end position="65"/>
    </location>
</feature>
<evidence type="ECO:0000313" key="2">
    <source>
        <dbReference type="EMBL" id="GLX86840.1"/>
    </source>
</evidence>
<gene>
    <name evidence="2" type="ORF">tloyanaT_30930</name>
</gene>
<comment type="caution">
    <text evidence="2">The sequence shown here is derived from an EMBL/GenBank/DDBJ whole genome shotgun (WGS) entry which is preliminary data.</text>
</comment>
<protein>
    <submittedName>
        <fullName evidence="2">Peptidase</fullName>
    </submittedName>
</protein>
<dbReference type="InterPro" id="IPR032307">
    <property type="entry name" value="PepSY_TM-like_2"/>
</dbReference>
<keyword evidence="1" id="KW-0472">Membrane</keyword>
<feature type="transmembrane region" description="Helical" evidence="1">
    <location>
        <begin position="205"/>
        <end position="223"/>
    </location>
</feature>
<accession>A0ABQ6HH67</accession>
<sequence>MVSVRLKETVNMNKLAVSNLTLNIRTWLRSALAKRIFSVCRWLHIYISCALFSLLLFFCITGITLNHPDWAKSNESKLTTIELPSKFTLDDTSEYPLKGLQTFIEKKSGLTTPRSIDVALEVGEITFDYPLPAGYAFVTVMLNEQIIEIEHTQGDTLALLNDLHKGRHSGLTWFYLIDVTAFLMVLFTITGIVILLQNAKHRRKALVLLLLGSLTPMAVYLAAVPRYLL</sequence>
<keyword evidence="1" id="KW-0812">Transmembrane</keyword>
<keyword evidence="3" id="KW-1185">Reference proteome</keyword>
<organism evidence="2 3">
    <name type="scientific">Thalassotalea loyana</name>
    <dbReference type="NCBI Taxonomy" id="280483"/>
    <lineage>
        <taxon>Bacteria</taxon>
        <taxon>Pseudomonadati</taxon>
        <taxon>Pseudomonadota</taxon>
        <taxon>Gammaproteobacteria</taxon>
        <taxon>Alteromonadales</taxon>
        <taxon>Colwelliaceae</taxon>
        <taxon>Thalassotalea</taxon>
    </lineage>
</organism>